<dbReference type="InterPro" id="IPR036188">
    <property type="entry name" value="FAD/NAD-bd_sf"/>
</dbReference>
<dbReference type="GO" id="GO:0005737">
    <property type="term" value="C:cytoplasm"/>
    <property type="evidence" value="ECO:0007669"/>
    <property type="project" value="TreeGrafter"/>
</dbReference>
<dbReference type="PANTHER" id="PTHR13847">
    <property type="entry name" value="SARCOSINE DEHYDROGENASE-RELATED"/>
    <property type="match status" value="1"/>
</dbReference>
<dbReference type="Pfam" id="PF01266">
    <property type="entry name" value="DAO"/>
    <property type="match status" value="1"/>
</dbReference>
<dbReference type="EMBL" id="DVAB01000039">
    <property type="protein sequence ID" value="HIK00852.1"/>
    <property type="molecule type" value="Genomic_DNA"/>
</dbReference>
<dbReference type="PANTHER" id="PTHR13847:SF281">
    <property type="entry name" value="FAD DEPENDENT OXIDOREDUCTASE DOMAIN-CONTAINING PROTEIN"/>
    <property type="match status" value="1"/>
</dbReference>
<dbReference type="Proteomes" id="UP000646946">
    <property type="component" value="Unassembled WGS sequence"/>
</dbReference>
<proteinExistence type="predicted"/>
<dbReference type="InterPro" id="IPR006076">
    <property type="entry name" value="FAD-dep_OxRdtase"/>
</dbReference>
<evidence type="ECO:0000256" key="1">
    <source>
        <dbReference type="SAM" id="Phobius"/>
    </source>
</evidence>
<feature type="transmembrane region" description="Helical" evidence="1">
    <location>
        <begin position="370"/>
        <end position="391"/>
    </location>
</feature>
<keyword evidence="1" id="KW-0472">Membrane</keyword>
<accession>A0A832V4N7</accession>
<dbReference type="AlphaFoldDB" id="A0A832V4N7"/>
<organism evidence="3 4">
    <name type="scientific">Candidatus Naiadarchaeum limnaeum</name>
    <dbReference type="NCBI Taxonomy" id="2756139"/>
    <lineage>
        <taxon>Archaea</taxon>
        <taxon>Candidatus Undinarchaeota</taxon>
        <taxon>Candidatus Undinarchaeia</taxon>
        <taxon>Candidatus Naiadarchaeales</taxon>
        <taxon>Candidatus Naiadarchaeaceae</taxon>
        <taxon>Candidatus Naiadarchaeum</taxon>
    </lineage>
</organism>
<keyword evidence="1" id="KW-1133">Transmembrane helix</keyword>
<dbReference type="SUPFAM" id="SSF51905">
    <property type="entry name" value="FAD/NAD(P)-binding domain"/>
    <property type="match status" value="1"/>
</dbReference>
<comment type="caution">
    <text evidence="3">The sequence shown here is derived from an EMBL/GenBank/DDBJ whole genome shotgun (WGS) entry which is preliminary data.</text>
</comment>
<gene>
    <name evidence="3" type="ORF">H1016_04915</name>
</gene>
<reference evidence="3 4" key="1">
    <citation type="journal article" name="Nat. Commun.">
        <title>Undinarchaeota illuminate DPANN phylogeny and the impact of gene transfer on archaeal evolution.</title>
        <authorList>
            <person name="Dombrowski N."/>
            <person name="Williams T.A."/>
            <person name="Sun J."/>
            <person name="Woodcroft B.J."/>
            <person name="Lee J.H."/>
            <person name="Minh B.Q."/>
            <person name="Rinke C."/>
            <person name="Spang A."/>
        </authorList>
    </citation>
    <scope>NUCLEOTIDE SEQUENCE [LARGE SCALE GENOMIC DNA]</scope>
    <source>
        <strain evidence="3">MAG_bin1129</strain>
    </source>
</reference>
<protein>
    <submittedName>
        <fullName evidence="3">FAD-binding oxidoreductase</fullName>
    </submittedName>
</protein>
<keyword evidence="1" id="KW-0812">Transmembrane</keyword>
<evidence type="ECO:0000259" key="2">
    <source>
        <dbReference type="Pfam" id="PF01266"/>
    </source>
</evidence>
<name>A0A832V4N7_9ARCH</name>
<feature type="domain" description="FAD dependent oxidoreductase" evidence="2">
    <location>
        <begin position="28"/>
        <end position="389"/>
    </location>
</feature>
<dbReference type="Gene3D" id="3.30.9.10">
    <property type="entry name" value="D-Amino Acid Oxidase, subunit A, domain 2"/>
    <property type="match status" value="1"/>
</dbReference>
<sequence>MKENPFWWEGTIRQRFQKFDPKKLGYADVVIIGGGLSGLSAAYHLKQSEEFRDKTIVVLEAELIGSGATGKSGGFLAPSVEADVIDVIHEFGKRGGEIFWNLKTDLAKKLVELIKRHGIKCDLKNVGSIYLQTDDSEEWRRYFRKEAALRKSFGYETELLTRDQLHRFLGPVDSFYGGIYNPNEYCINPMLFLIGFAAVCNNLGVSIFEKNKVLGVKYENGKNIVRTEHGDITANRVIYACWTDILKFVKLKEAEKSYTFLLATPELSNQILEEIGVREGLMLWDAVPPPQFTYFRILRKRLLFGGFTTFKEEKMEKVYSDLKERMLSYFPPLKKLKNPVEYFWHGDFLTMGFDERPGIGYIENTDEKQIFIFGPGLLFAFLCGIMARDWLVRKLSRETEMLNSIDKRYFSKRSIASKFPRLTKALIDWTIFR</sequence>
<evidence type="ECO:0000313" key="4">
    <source>
        <dbReference type="Proteomes" id="UP000646946"/>
    </source>
</evidence>
<evidence type="ECO:0000313" key="3">
    <source>
        <dbReference type="EMBL" id="HIK00852.1"/>
    </source>
</evidence>
<keyword evidence="4" id="KW-1185">Reference proteome</keyword>
<dbReference type="Gene3D" id="3.50.50.60">
    <property type="entry name" value="FAD/NAD(P)-binding domain"/>
    <property type="match status" value="1"/>
</dbReference>